<comment type="caution">
    <text evidence="1">The sequence shown here is derived from an EMBL/GenBank/DDBJ whole genome shotgun (WGS) entry which is preliminary data.</text>
</comment>
<keyword evidence="2" id="KW-1185">Reference proteome</keyword>
<gene>
    <name evidence="1" type="ORF">F7725_005784</name>
</gene>
<dbReference type="Gene3D" id="4.10.900.10">
    <property type="entry name" value="TCF3-CBD (Catenin binding domain)"/>
    <property type="match status" value="1"/>
</dbReference>
<name>A0A7J5YUP2_DISMA</name>
<dbReference type="EMBL" id="JAAKFY010000009">
    <property type="protein sequence ID" value="KAF3852429.1"/>
    <property type="molecule type" value="Genomic_DNA"/>
</dbReference>
<dbReference type="GO" id="GO:0060429">
    <property type="term" value="P:epithelium development"/>
    <property type="evidence" value="ECO:0007669"/>
    <property type="project" value="UniProtKB-ARBA"/>
</dbReference>
<feature type="non-terminal residue" evidence="1">
    <location>
        <position position="1"/>
    </location>
</feature>
<sequence>MRTNGYAPLSEAHASADSLSSLVCLEEELKGQYSWEQMLDWEPRFQTLASVFTDIGMLPDEELQVVSDTGVGGIRLDSGPHTASLLEAEIQ</sequence>
<dbReference type="AlphaFoldDB" id="A0A7J5YUP2"/>
<accession>A0A7J5YUP2</accession>
<dbReference type="InterPro" id="IPR027397">
    <property type="entry name" value="Catenin-bd_sf"/>
</dbReference>
<evidence type="ECO:0000313" key="1">
    <source>
        <dbReference type="EMBL" id="KAF3852429.1"/>
    </source>
</evidence>
<protein>
    <submittedName>
        <fullName evidence="1">Uncharacterized protein</fullName>
    </submittedName>
</protein>
<dbReference type="OrthoDB" id="6252479at2759"/>
<evidence type="ECO:0000313" key="2">
    <source>
        <dbReference type="Proteomes" id="UP000518266"/>
    </source>
</evidence>
<reference evidence="1 2" key="1">
    <citation type="submission" date="2020-03" db="EMBL/GenBank/DDBJ databases">
        <title>Dissostichus mawsoni Genome sequencing and assembly.</title>
        <authorList>
            <person name="Park H."/>
        </authorList>
    </citation>
    <scope>NUCLEOTIDE SEQUENCE [LARGE SCALE GENOMIC DNA]</scope>
    <source>
        <strain evidence="1">DM0001</strain>
        <tissue evidence="1">Muscle</tissue>
    </source>
</reference>
<dbReference type="Proteomes" id="UP000518266">
    <property type="component" value="Unassembled WGS sequence"/>
</dbReference>
<organism evidence="1 2">
    <name type="scientific">Dissostichus mawsoni</name>
    <name type="common">Antarctic cod</name>
    <dbReference type="NCBI Taxonomy" id="36200"/>
    <lineage>
        <taxon>Eukaryota</taxon>
        <taxon>Metazoa</taxon>
        <taxon>Chordata</taxon>
        <taxon>Craniata</taxon>
        <taxon>Vertebrata</taxon>
        <taxon>Euteleostomi</taxon>
        <taxon>Actinopterygii</taxon>
        <taxon>Neopterygii</taxon>
        <taxon>Teleostei</taxon>
        <taxon>Neoteleostei</taxon>
        <taxon>Acanthomorphata</taxon>
        <taxon>Eupercaria</taxon>
        <taxon>Perciformes</taxon>
        <taxon>Notothenioidei</taxon>
        <taxon>Nototheniidae</taxon>
        <taxon>Dissostichus</taxon>
    </lineage>
</organism>
<proteinExistence type="predicted"/>